<protein>
    <submittedName>
        <fullName evidence="2">Transmembrane protein</fullName>
    </submittedName>
</protein>
<dbReference type="EMBL" id="AMCI01002073">
    <property type="protein sequence ID" value="EJX03698.1"/>
    <property type="molecule type" value="Genomic_DNA"/>
</dbReference>
<dbReference type="AlphaFoldDB" id="J9GN36"/>
<name>J9GN36_9ZZZZ</name>
<proteinExistence type="predicted"/>
<feature type="compositionally biased region" description="Polar residues" evidence="1">
    <location>
        <begin position="38"/>
        <end position="54"/>
    </location>
</feature>
<feature type="compositionally biased region" description="Basic and acidic residues" evidence="1">
    <location>
        <begin position="55"/>
        <end position="71"/>
    </location>
</feature>
<gene>
    <name evidence="2" type="ORF">EVA_08196</name>
</gene>
<keyword evidence="2" id="KW-0812">Transmembrane</keyword>
<organism evidence="2">
    <name type="scientific">gut metagenome</name>
    <dbReference type="NCBI Taxonomy" id="749906"/>
    <lineage>
        <taxon>unclassified sequences</taxon>
        <taxon>metagenomes</taxon>
        <taxon>organismal metagenomes</taxon>
    </lineage>
</organism>
<accession>J9GN36</accession>
<keyword evidence="2" id="KW-0472">Membrane</keyword>
<feature type="region of interest" description="Disordered" evidence="1">
    <location>
        <begin position="18"/>
        <end position="77"/>
    </location>
</feature>
<sequence length="379" mass="42626">MAVIGFIFLRSKREEKSLKRRSQRNVFEEQRPDVLMDNGQTSVSAAPTAPTETLQKQEQEKPTDEPVKEVPQDEPPIYEELEKERQKAAEVEPKPQEAPHCVGVEQPRFDYGVQWILEMSSIGEKGFSYGAIEALYRDIQSISSDLPVELWIRSTKDGLYYDFQCCPSEANRILLSVLMANRTTVLNEETASKYLQAMEQVATYNGTDVRPSVDLQTMLRMANKIARFVKYFDNQFEILLVPRSEEGLSLEAVDKVAKASGFVAKADHSEGWEFRFDPQESEPVLTLSSHGEPDGTLHLAFDIPLSNPVRGDLKQFFQMANHLASHLGAAWVDCKRQPIHAGGAMILHEEVNGKLEKMAASGVRGGSTRAKLIFSRRAH</sequence>
<reference evidence="2" key="1">
    <citation type="journal article" date="2012" name="PLoS ONE">
        <title>Gene sets for utilization of primary and secondary nutrition supplies in the distal gut of endangered iberian lynx.</title>
        <authorList>
            <person name="Alcaide M."/>
            <person name="Messina E."/>
            <person name="Richter M."/>
            <person name="Bargiela R."/>
            <person name="Peplies J."/>
            <person name="Huws S.A."/>
            <person name="Newbold C.J."/>
            <person name="Golyshin P.N."/>
            <person name="Simon M.A."/>
            <person name="Lopez G."/>
            <person name="Yakimov M.M."/>
            <person name="Ferrer M."/>
        </authorList>
    </citation>
    <scope>NUCLEOTIDE SEQUENCE</scope>
</reference>
<comment type="caution">
    <text evidence="2">The sequence shown here is derived from an EMBL/GenBank/DDBJ whole genome shotgun (WGS) entry which is preliminary data.</text>
</comment>
<dbReference type="InterPro" id="IPR036765">
    <property type="entry name" value="ZipA_FtsZ-bd_C_sf"/>
</dbReference>
<evidence type="ECO:0000313" key="2">
    <source>
        <dbReference type="EMBL" id="EJX03698.1"/>
    </source>
</evidence>
<dbReference type="GO" id="GO:0090529">
    <property type="term" value="P:cell septum assembly"/>
    <property type="evidence" value="ECO:0007669"/>
    <property type="project" value="InterPro"/>
</dbReference>
<evidence type="ECO:0000256" key="1">
    <source>
        <dbReference type="SAM" id="MobiDB-lite"/>
    </source>
</evidence>
<dbReference type="SUPFAM" id="SSF64383">
    <property type="entry name" value="Cell-division protein ZipA, C-terminal domain"/>
    <property type="match status" value="1"/>
</dbReference>